<reference evidence="3 4" key="1">
    <citation type="journal article" date="2018" name="BMC Genomics">
        <title>The genome of Naegleria lovaniensis, the basis for a comparative approach to unravel pathogenicity factors of the human pathogenic amoeba N. fowleri.</title>
        <authorList>
            <person name="Liechti N."/>
            <person name="Schurch N."/>
            <person name="Bruggmann R."/>
            <person name="Wittwer M."/>
        </authorList>
    </citation>
    <scope>NUCLEOTIDE SEQUENCE [LARGE SCALE GENOMIC DNA]</scope>
    <source>
        <strain evidence="3 4">ATCC 30569</strain>
    </source>
</reference>
<comment type="caution">
    <text evidence="3">The sequence shown here is derived from an EMBL/GenBank/DDBJ whole genome shotgun (WGS) entry which is preliminary data.</text>
</comment>
<evidence type="ECO:0000256" key="1">
    <source>
        <dbReference type="SAM" id="MobiDB-lite"/>
    </source>
</evidence>
<dbReference type="GeneID" id="68096392"/>
<feature type="region of interest" description="Disordered" evidence="1">
    <location>
        <begin position="31"/>
        <end position="53"/>
    </location>
</feature>
<feature type="domain" description="Thioredoxin" evidence="2">
    <location>
        <begin position="122"/>
        <end position="209"/>
    </location>
</feature>
<feature type="compositionally biased region" description="Basic and acidic residues" evidence="1">
    <location>
        <begin position="58"/>
        <end position="74"/>
    </location>
</feature>
<name>A0AA88H017_NAELO</name>
<dbReference type="PANTHER" id="PTHR21148">
    <property type="entry name" value="THIOREDOXIN DOMAIN-CONTAINING PROTEIN 9"/>
    <property type="match status" value="1"/>
</dbReference>
<keyword evidence="4" id="KW-1185">Reference proteome</keyword>
<dbReference type="SUPFAM" id="SSF52833">
    <property type="entry name" value="Thioredoxin-like"/>
    <property type="match status" value="1"/>
</dbReference>
<proteinExistence type="predicted"/>
<dbReference type="Proteomes" id="UP000816034">
    <property type="component" value="Unassembled WGS sequence"/>
</dbReference>
<evidence type="ECO:0000313" key="4">
    <source>
        <dbReference type="Proteomes" id="UP000816034"/>
    </source>
</evidence>
<organism evidence="3 4">
    <name type="scientific">Naegleria lovaniensis</name>
    <name type="common">Amoeba</name>
    <dbReference type="NCBI Taxonomy" id="51637"/>
    <lineage>
        <taxon>Eukaryota</taxon>
        <taxon>Discoba</taxon>
        <taxon>Heterolobosea</taxon>
        <taxon>Tetramitia</taxon>
        <taxon>Eutetramitia</taxon>
        <taxon>Vahlkampfiidae</taxon>
        <taxon>Naegleria</taxon>
    </lineage>
</organism>
<dbReference type="Gene3D" id="3.40.30.10">
    <property type="entry name" value="Glutaredoxin"/>
    <property type="match status" value="1"/>
</dbReference>
<dbReference type="RefSeq" id="XP_044556067.1">
    <property type="nucleotide sequence ID" value="XM_044693520.1"/>
</dbReference>
<protein>
    <recommendedName>
        <fullName evidence="2">Thioredoxin domain-containing protein</fullName>
    </recommendedName>
</protein>
<gene>
    <name evidence="3" type="ORF">C9374_003937</name>
</gene>
<dbReference type="InterPro" id="IPR036249">
    <property type="entry name" value="Thioredoxin-like_sf"/>
</dbReference>
<dbReference type="InterPro" id="IPR013766">
    <property type="entry name" value="Thioredoxin_domain"/>
</dbReference>
<dbReference type="CDD" id="cd02989">
    <property type="entry name" value="Phd_like_TxnDC9"/>
    <property type="match status" value="1"/>
</dbReference>
<dbReference type="EMBL" id="PYSW02000001">
    <property type="protein sequence ID" value="KAG2394173.1"/>
    <property type="molecule type" value="Genomic_DNA"/>
</dbReference>
<feature type="region of interest" description="Disordered" evidence="1">
    <location>
        <begin position="58"/>
        <end position="77"/>
    </location>
</feature>
<accession>A0AA88H017</accession>
<evidence type="ECO:0000313" key="3">
    <source>
        <dbReference type="EMBL" id="KAG2394173.1"/>
    </source>
</evidence>
<evidence type="ECO:0000259" key="2">
    <source>
        <dbReference type="Pfam" id="PF00085"/>
    </source>
</evidence>
<dbReference type="AlphaFoldDB" id="A0AA88H017"/>
<sequence>MLKSSGFFTDQDKANAANAFEHATKTLVEKKARENLKKEEEKNRPKYDQPKDVFIKDKKSGLREDKPKVEKKEDSDDEYDYLLEEEDDEELRSLREKRLQKLKEANSKKMELVNTRQHTKYVEIAESDFLDAVLKSKYCVCHFFHKDFERCKIVDKHLGILCQKYWQTRFVKIDAEKTPFFVTKLQVRVLPSVVLFKDGVAVDRIVGFEELGGKDDFPTVFMEKRLLMSKTVGTDLEL</sequence>
<dbReference type="Pfam" id="PF00085">
    <property type="entry name" value="Thioredoxin"/>
    <property type="match status" value="1"/>
</dbReference>